<dbReference type="InterPro" id="IPR046849">
    <property type="entry name" value="E2_motif"/>
</dbReference>
<dbReference type="Pfam" id="PF20430">
    <property type="entry name" value="Eplus_motif"/>
    <property type="match status" value="1"/>
</dbReference>
<comment type="caution">
    <text evidence="6">The sequence shown here is derived from an EMBL/GenBank/DDBJ whole genome shotgun (WGS) entry which is preliminary data.</text>
</comment>
<feature type="repeat" description="PPR" evidence="3">
    <location>
        <begin position="321"/>
        <end position="355"/>
    </location>
</feature>
<reference evidence="6 7" key="1">
    <citation type="submission" date="2019-09" db="EMBL/GenBank/DDBJ databases">
        <authorList>
            <person name="Ou C."/>
        </authorList>
    </citation>
    <scope>NUCLEOTIDE SEQUENCE [LARGE SCALE GENOMIC DNA]</scope>
    <source>
        <strain evidence="6">S2</strain>
        <tissue evidence="6">Leaf</tissue>
    </source>
</reference>
<feature type="repeat" description="PPR" evidence="3">
    <location>
        <begin position="422"/>
        <end position="456"/>
    </location>
</feature>
<evidence type="ECO:0000256" key="1">
    <source>
        <dbReference type="ARBA" id="ARBA00006643"/>
    </source>
</evidence>
<dbReference type="Pfam" id="PF14432">
    <property type="entry name" value="DYW_deaminase"/>
    <property type="match status" value="1"/>
</dbReference>
<dbReference type="PANTHER" id="PTHR47926:SF490">
    <property type="entry name" value="REPEAT-LIKE SUPERFAMILY PROTEIN, PUTATIVE-RELATED"/>
    <property type="match status" value="1"/>
</dbReference>
<dbReference type="Gene3D" id="1.25.40.10">
    <property type="entry name" value="Tetratricopeptide repeat domain"/>
    <property type="match status" value="4"/>
</dbReference>
<feature type="repeat" description="PPR" evidence="3">
    <location>
        <begin position="523"/>
        <end position="557"/>
    </location>
</feature>
<dbReference type="NCBIfam" id="TIGR00756">
    <property type="entry name" value="PPR"/>
    <property type="match status" value="4"/>
</dbReference>
<dbReference type="PANTHER" id="PTHR47926">
    <property type="entry name" value="PENTATRICOPEPTIDE REPEAT-CONTAINING PROTEIN"/>
    <property type="match status" value="1"/>
</dbReference>
<evidence type="ECO:0000256" key="2">
    <source>
        <dbReference type="ARBA" id="ARBA00022737"/>
    </source>
</evidence>
<dbReference type="FunFam" id="1.25.40.10:FF:000285">
    <property type="entry name" value="Pentatricopeptide repeat-containing protein, chloroplastic"/>
    <property type="match status" value="1"/>
</dbReference>
<reference evidence="7" key="2">
    <citation type="submission" date="2019-10" db="EMBL/GenBank/DDBJ databases">
        <title>A de novo genome assembly of a pear dwarfing rootstock.</title>
        <authorList>
            <person name="Wang F."/>
            <person name="Wang J."/>
            <person name="Li S."/>
            <person name="Zhang Y."/>
            <person name="Fang M."/>
            <person name="Ma L."/>
            <person name="Zhao Y."/>
            <person name="Jiang S."/>
        </authorList>
    </citation>
    <scope>NUCLEOTIDE SEQUENCE [LARGE SCALE GENOMIC DNA]</scope>
</reference>
<evidence type="ECO:0000256" key="4">
    <source>
        <dbReference type="SAM" id="MobiDB-lite"/>
    </source>
</evidence>
<proteinExistence type="inferred from homology"/>
<dbReference type="InterPro" id="IPR002885">
    <property type="entry name" value="PPR_rpt"/>
</dbReference>
<gene>
    <name evidence="6" type="ORF">D8674_007418</name>
</gene>
<protein>
    <submittedName>
        <fullName evidence="6">Pentatricopeptide repeat-containing protein</fullName>
    </submittedName>
</protein>
<dbReference type="OrthoDB" id="1871818at2759"/>
<dbReference type="FunFam" id="1.25.40.10:FF:000231">
    <property type="entry name" value="Pentatricopeptide repeat-containing protein chloroplastic"/>
    <property type="match status" value="1"/>
</dbReference>
<dbReference type="FunFam" id="1.25.40.10:FF:000031">
    <property type="entry name" value="Pentatricopeptide repeat-containing protein mitochondrial"/>
    <property type="match status" value="1"/>
</dbReference>
<evidence type="ECO:0000313" key="7">
    <source>
        <dbReference type="Proteomes" id="UP000327157"/>
    </source>
</evidence>
<feature type="repeat" description="PPR" evidence="3">
    <location>
        <begin position="218"/>
        <end position="252"/>
    </location>
</feature>
<name>A0A5N5HPR5_9ROSA</name>
<dbReference type="Proteomes" id="UP000327157">
    <property type="component" value="Chromosome 12"/>
</dbReference>
<dbReference type="FunFam" id="1.25.40.10:FF:000344">
    <property type="entry name" value="Pentatricopeptide repeat-containing protein"/>
    <property type="match status" value="1"/>
</dbReference>
<evidence type="ECO:0000256" key="3">
    <source>
        <dbReference type="PROSITE-ProRule" id="PRU00708"/>
    </source>
</evidence>
<dbReference type="InterPro" id="IPR032867">
    <property type="entry name" value="DYW_dom"/>
</dbReference>
<organism evidence="6 7">
    <name type="scientific">Pyrus ussuriensis x Pyrus communis</name>
    <dbReference type="NCBI Taxonomy" id="2448454"/>
    <lineage>
        <taxon>Eukaryota</taxon>
        <taxon>Viridiplantae</taxon>
        <taxon>Streptophyta</taxon>
        <taxon>Embryophyta</taxon>
        <taxon>Tracheophyta</taxon>
        <taxon>Spermatophyta</taxon>
        <taxon>Magnoliopsida</taxon>
        <taxon>eudicotyledons</taxon>
        <taxon>Gunneridae</taxon>
        <taxon>Pentapetalae</taxon>
        <taxon>rosids</taxon>
        <taxon>fabids</taxon>
        <taxon>Rosales</taxon>
        <taxon>Rosaceae</taxon>
        <taxon>Amygdaloideae</taxon>
        <taxon>Maleae</taxon>
        <taxon>Pyrus</taxon>
    </lineage>
</organism>
<dbReference type="PROSITE" id="PS51375">
    <property type="entry name" value="PPR"/>
    <property type="match status" value="4"/>
</dbReference>
<dbReference type="FunFam" id="1.25.40.10:FF:001050">
    <property type="entry name" value="Pentatricopeptide repeat-containing protein At2g33760"/>
    <property type="match status" value="1"/>
</dbReference>
<feature type="compositionally biased region" description="Low complexity" evidence="4">
    <location>
        <begin position="46"/>
        <end position="61"/>
    </location>
</feature>
<dbReference type="CDD" id="cd22541">
    <property type="entry name" value="SP5_N"/>
    <property type="match status" value="1"/>
</dbReference>
<dbReference type="InterPro" id="IPR011990">
    <property type="entry name" value="TPR-like_helical_dom_sf"/>
</dbReference>
<dbReference type="Pfam" id="PF20431">
    <property type="entry name" value="E_motif"/>
    <property type="match status" value="1"/>
</dbReference>
<sequence>MEEKMLKIFLMGMDTLRTRCNSKAYTSMDHTMVTTKPHLRPPSLLPPSKFKFLQTSPNNHTPHPKTHPSTHQPTTSSTPHGHPNLDHTQQIHAHMIKTQFDHTQQTPLTHLQTQLSPAAQHNFLITSYIKNNYPEIALEIYAQMRRMDTQVDSFTIPSVLKACGQSSFAVLGKETHGFVLKSGLDGDVFVRNALIQMYSERGNVVLARLLFDKMTDRDVVSWSTMIRSCVRNRLFGEALELIREMHRVRVRPSEIAMISMVNLFAGVADIEMGKAMHVHVVRNAKHEKLGVPVTTALIDMYVKCGNLTYARRLFDGLGQKNIVSWTAMIAGYIHCRDLHEGAKLFNRMLAEGSFPNEITMLSLIIESGSVGAMELGKWLHAYILRHGFVMSLPLATALVDMYGKCGETRYARAVFDSVDNKDVMIWSALISAYVHANCINEASQLFARMKNSGARPNQVTMVSLISLCAEVGALDLGKWVHSFINQQRVEVDVILRTALVDMYAKCGEIDMALRLFDEATNRDICMWNAMMTGFSMHGCGKQALELFEQMNREAVEPNDITFIGVLHACSHAGLVIEGEKVFEKMVRVYGLAPKVEHYGCMVDLLGRAGKLHEAHELIKSMPIQPNTIVWGALLAACKVHKNPDLAEVASRQLLQLEPQNCGYNILMSNIYAASNRWNDVAGVRKAMKDRGTKKEPGLSSIEVNGSVHDFVMGDKAHPQAGKIYEMLAEMIKKLNEAGYTPNTSVVLQNIDEEEKETAVNYHSEKLAMAFGLIATAAGTPIRVVKNLRVCDDCHTATKLLSKIYGRVIIARDRNRFHHFREGSCSCGDYW</sequence>
<reference evidence="6 7" key="3">
    <citation type="submission" date="2019-11" db="EMBL/GenBank/DDBJ databases">
        <title>A de novo genome assembly of a pear dwarfing rootstock.</title>
        <authorList>
            <person name="Wang F."/>
            <person name="Wang J."/>
            <person name="Li S."/>
            <person name="Zhang Y."/>
            <person name="Fang M."/>
            <person name="Ma L."/>
            <person name="Zhao Y."/>
            <person name="Jiang S."/>
        </authorList>
    </citation>
    <scope>NUCLEOTIDE SEQUENCE [LARGE SCALE GENOMIC DNA]</scope>
    <source>
        <strain evidence="6">S2</strain>
        <tissue evidence="6">Leaf</tissue>
    </source>
</reference>
<dbReference type="AlphaFoldDB" id="A0A5N5HPR5"/>
<dbReference type="GO" id="GO:0003723">
    <property type="term" value="F:RNA binding"/>
    <property type="evidence" value="ECO:0007669"/>
    <property type="project" value="InterPro"/>
</dbReference>
<keyword evidence="7" id="KW-1185">Reference proteome</keyword>
<feature type="domain" description="DYW" evidence="5">
    <location>
        <begin position="738"/>
        <end position="830"/>
    </location>
</feature>
<keyword evidence="2" id="KW-0677">Repeat</keyword>
<dbReference type="GO" id="GO:0008270">
    <property type="term" value="F:zinc ion binding"/>
    <property type="evidence" value="ECO:0007669"/>
    <property type="project" value="InterPro"/>
</dbReference>
<dbReference type="EMBL" id="SMOL01000143">
    <property type="protein sequence ID" value="KAB2629899.1"/>
    <property type="molecule type" value="Genomic_DNA"/>
</dbReference>
<feature type="region of interest" description="Disordered" evidence="4">
    <location>
        <begin position="32"/>
        <end position="86"/>
    </location>
</feature>
<comment type="similarity">
    <text evidence="1">Belongs to the PPR family. PCMP-H subfamily.</text>
</comment>
<evidence type="ECO:0000259" key="5">
    <source>
        <dbReference type="Pfam" id="PF14432"/>
    </source>
</evidence>
<feature type="compositionally biased region" description="Low complexity" evidence="4">
    <location>
        <begin position="69"/>
        <end position="82"/>
    </location>
</feature>
<accession>A0A5N5HPR5</accession>
<dbReference type="Pfam" id="PF01535">
    <property type="entry name" value="PPR"/>
    <property type="match status" value="5"/>
</dbReference>
<evidence type="ECO:0000313" key="6">
    <source>
        <dbReference type="EMBL" id="KAB2629899.1"/>
    </source>
</evidence>
<dbReference type="InterPro" id="IPR046960">
    <property type="entry name" value="PPR_At4g14850-like_plant"/>
</dbReference>
<dbReference type="GO" id="GO:0009451">
    <property type="term" value="P:RNA modification"/>
    <property type="evidence" value="ECO:0007669"/>
    <property type="project" value="InterPro"/>
</dbReference>
<dbReference type="GO" id="GO:0031425">
    <property type="term" value="P:chloroplast RNA processing"/>
    <property type="evidence" value="ECO:0007669"/>
    <property type="project" value="UniProtKB-ARBA"/>
</dbReference>
<dbReference type="Pfam" id="PF13041">
    <property type="entry name" value="PPR_2"/>
    <property type="match status" value="3"/>
</dbReference>
<dbReference type="InterPro" id="IPR046848">
    <property type="entry name" value="E_motif"/>
</dbReference>